<dbReference type="GO" id="GO:0005886">
    <property type="term" value="C:plasma membrane"/>
    <property type="evidence" value="ECO:0007669"/>
    <property type="project" value="UniProtKB-SubCell"/>
</dbReference>
<dbReference type="Pfam" id="PF09594">
    <property type="entry name" value="GT87"/>
    <property type="match status" value="1"/>
</dbReference>
<evidence type="ECO:0000313" key="10">
    <source>
        <dbReference type="Proteomes" id="UP000190675"/>
    </source>
</evidence>
<evidence type="ECO:0000256" key="6">
    <source>
        <dbReference type="ARBA" id="ARBA00023136"/>
    </source>
</evidence>
<evidence type="ECO:0000256" key="4">
    <source>
        <dbReference type="ARBA" id="ARBA00022692"/>
    </source>
</evidence>
<feature type="transmembrane region" description="Helical" evidence="8">
    <location>
        <begin position="290"/>
        <end position="309"/>
    </location>
</feature>
<feature type="transmembrane region" description="Helical" evidence="8">
    <location>
        <begin position="30"/>
        <end position="48"/>
    </location>
</feature>
<dbReference type="Proteomes" id="UP000190675">
    <property type="component" value="Chromosome I"/>
</dbReference>
<proteinExistence type="inferred from homology"/>
<feature type="transmembrane region" description="Helical" evidence="8">
    <location>
        <begin position="153"/>
        <end position="180"/>
    </location>
</feature>
<reference evidence="9 10" key="1">
    <citation type="submission" date="2016-11" db="EMBL/GenBank/DDBJ databases">
        <authorList>
            <person name="Jaros S."/>
            <person name="Januszkiewicz K."/>
            <person name="Wedrychowicz H."/>
        </authorList>
    </citation>
    <scope>NUCLEOTIDE SEQUENCE [LARGE SCALE GENOMIC DNA]</scope>
    <source>
        <strain evidence="9 10">GAS242</strain>
    </source>
</reference>
<keyword evidence="3" id="KW-0808">Transferase</keyword>
<evidence type="ECO:0000256" key="3">
    <source>
        <dbReference type="ARBA" id="ARBA00022679"/>
    </source>
</evidence>
<comment type="similarity">
    <text evidence="7">Belongs to the glycosyltransferase 87 family.</text>
</comment>
<sequence length="417" mass="45004">MTSVDQAAKIPALSSGTDAGLLMNPVRLRIIAWLWIGLAFVAYPVDLLQQTKDGLSNGLGRPFGDDFVNYWSGSFLALHGRVAEVYDFAAFHVFEQSVTAQTIQYYHYSYPPLMLLMTLPLALIPYVPALFVWLSATWYAFYRALKLTGSEGVLLLSIATPALFVSAVGGQNGAMTAALLGGGLMLVDRRPVVAGILLGLMAYKPHLALMLPFALLAGRRWLVIVVAAATAMLLAAASVAVYGVDAWLHYQHNVAVLRAVILEDGAGVSHRMVSVFVFALHLGAGVGMSYAVQAASALVAAFFVARSWLRNDEAHIRNAMVIVGTCLATPYLQDYDLVMGAFVVVWLHMEEARSKVPVQWIRAAMAMILLLPLVTAPVGKFVGIPVGPVFIVPVFLLLLRLAAERRRAAGGQLQPSS</sequence>
<feature type="transmembrane region" description="Helical" evidence="8">
    <location>
        <begin position="384"/>
        <end position="403"/>
    </location>
</feature>
<dbReference type="GO" id="GO:0016758">
    <property type="term" value="F:hexosyltransferase activity"/>
    <property type="evidence" value="ECO:0007669"/>
    <property type="project" value="InterPro"/>
</dbReference>
<keyword evidence="5 8" id="KW-1133">Transmembrane helix</keyword>
<dbReference type="InterPro" id="IPR018584">
    <property type="entry name" value="GT87"/>
</dbReference>
<evidence type="ECO:0000256" key="8">
    <source>
        <dbReference type="SAM" id="Phobius"/>
    </source>
</evidence>
<gene>
    <name evidence="9" type="ORF">SAMN05444169_8476</name>
</gene>
<evidence type="ECO:0000256" key="1">
    <source>
        <dbReference type="ARBA" id="ARBA00004651"/>
    </source>
</evidence>
<protein>
    <recommendedName>
        <fullName evidence="11">DUF2029 domain-containing protein</fullName>
    </recommendedName>
</protein>
<evidence type="ECO:0000256" key="5">
    <source>
        <dbReference type="ARBA" id="ARBA00022989"/>
    </source>
</evidence>
<name>A0A1M5UK90_9BRAD</name>
<keyword evidence="6 8" id="KW-0472">Membrane</keyword>
<comment type="subcellular location">
    <subcellularLocation>
        <location evidence="1">Cell membrane</location>
        <topology evidence="1">Multi-pass membrane protein</topology>
    </subcellularLocation>
</comment>
<organism evidence="9 10">
    <name type="scientific">Bradyrhizobium erythrophlei</name>
    <dbReference type="NCBI Taxonomy" id="1437360"/>
    <lineage>
        <taxon>Bacteria</taxon>
        <taxon>Pseudomonadati</taxon>
        <taxon>Pseudomonadota</taxon>
        <taxon>Alphaproteobacteria</taxon>
        <taxon>Hyphomicrobiales</taxon>
        <taxon>Nitrobacteraceae</taxon>
        <taxon>Bradyrhizobium</taxon>
    </lineage>
</organism>
<feature type="transmembrane region" description="Helical" evidence="8">
    <location>
        <begin position="360"/>
        <end position="378"/>
    </location>
</feature>
<evidence type="ECO:0000256" key="7">
    <source>
        <dbReference type="ARBA" id="ARBA00024033"/>
    </source>
</evidence>
<feature type="transmembrane region" description="Helical" evidence="8">
    <location>
        <begin position="192"/>
        <end position="215"/>
    </location>
</feature>
<keyword evidence="4 8" id="KW-0812">Transmembrane</keyword>
<evidence type="ECO:0000313" key="9">
    <source>
        <dbReference type="EMBL" id="SHH63361.1"/>
    </source>
</evidence>
<dbReference type="AlphaFoldDB" id="A0A1M5UK90"/>
<accession>A0A1M5UK90</accession>
<dbReference type="RefSeq" id="WP_079571880.1">
    <property type="nucleotide sequence ID" value="NZ_LT670818.1"/>
</dbReference>
<dbReference type="OrthoDB" id="7679563at2"/>
<keyword evidence="2" id="KW-1003">Cell membrane</keyword>
<feature type="transmembrane region" description="Helical" evidence="8">
    <location>
        <begin position="221"/>
        <end position="244"/>
    </location>
</feature>
<evidence type="ECO:0008006" key="11">
    <source>
        <dbReference type="Google" id="ProtNLM"/>
    </source>
</evidence>
<feature type="transmembrane region" description="Helical" evidence="8">
    <location>
        <begin position="113"/>
        <end position="141"/>
    </location>
</feature>
<dbReference type="EMBL" id="LT670818">
    <property type="protein sequence ID" value="SHH63361.1"/>
    <property type="molecule type" value="Genomic_DNA"/>
</dbReference>
<evidence type="ECO:0000256" key="2">
    <source>
        <dbReference type="ARBA" id="ARBA00022475"/>
    </source>
</evidence>